<dbReference type="Gene3D" id="3.40.50.1820">
    <property type="entry name" value="alpha/beta hydrolase"/>
    <property type="match status" value="1"/>
</dbReference>
<dbReference type="HOGENOM" id="CLU_020336_7_3_11"/>
<dbReference type="eggNOG" id="COG0596">
    <property type="taxonomic scope" value="Bacteria"/>
</dbReference>
<dbReference type="AlphaFoldDB" id="W5XXE8"/>
<dbReference type="Pfam" id="PF00561">
    <property type="entry name" value="Abhydrolase_1"/>
    <property type="match status" value="1"/>
</dbReference>
<reference evidence="3 4" key="1">
    <citation type="submission" date="2013-02" db="EMBL/GenBank/DDBJ databases">
        <title>The complete genome sequence of Corynebacterium vitaeruminis DSM 20294.</title>
        <authorList>
            <person name="Ruckert C."/>
            <person name="Albersmeier A."/>
            <person name="Kalinowski J."/>
        </authorList>
    </citation>
    <scope>NUCLEOTIDE SEQUENCE [LARGE SCALE GENOMIC DNA]</scope>
    <source>
        <strain evidence="4">ATCC 10234</strain>
    </source>
</reference>
<feature type="domain" description="AB hydrolase-1" evidence="2">
    <location>
        <begin position="42"/>
        <end position="162"/>
    </location>
</feature>
<dbReference type="RefSeq" id="WP_025251766.1">
    <property type="nucleotide sequence ID" value="NZ_CP004353.1"/>
</dbReference>
<dbReference type="PANTHER" id="PTHR43329">
    <property type="entry name" value="EPOXIDE HYDROLASE"/>
    <property type="match status" value="1"/>
</dbReference>
<name>W5XXE8_9CORY</name>
<keyword evidence="1" id="KW-0378">Hydrolase</keyword>
<dbReference type="PRINTS" id="PR00412">
    <property type="entry name" value="EPOXHYDRLASE"/>
</dbReference>
<dbReference type="KEGG" id="cvt:B843_01520"/>
<dbReference type="InterPro" id="IPR000639">
    <property type="entry name" value="Epox_hydrolase-like"/>
</dbReference>
<dbReference type="PATRIC" id="fig|1224164.3.peg.294"/>
<evidence type="ECO:0000259" key="2">
    <source>
        <dbReference type="Pfam" id="PF00561"/>
    </source>
</evidence>
<dbReference type="InterPro" id="IPR000073">
    <property type="entry name" value="AB_hydrolase_1"/>
</dbReference>
<organism evidence="3 4">
    <name type="scientific">Corynebacterium vitaeruminis DSM 20294</name>
    <dbReference type="NCBI Taxonomy" id="1224164"/>
    <lineage>
        <taxon>Bacteria</taxon>
        <taxon>Bacillati</taxon>
        <taxon>Actinomycetota</taxon>
        <taxon>Actinomycetes</taxon>
        <taxon>Mycobacteriales</taxon>
        <taxon>Corynebacteriaceae</taxon>
        <taxon>Corynebacterium</taxon>
    </lineage>
</organism>
<dbReference type="InterPro" id="IPR029058">
    <property type="entry name" value="AB_hydrolase_fold"/>
</dbReference>
<evidence type="ECO:0000256" key="1">
    <source>
        <dbReference type="ARBA" id="ARBA00022801"/>
    </source>
</evidence>
<accession>W5XXE8</accession>
<keyword evidence="4" id="KW-1185">Reference proteome</keyword>
<protein>
    <recommendedName>
        <fullName evidence="2">AB hydrolase-1 domain-containing protein</fullName>
    </recommendedName>
</protein>
<dbReference type="GO" id="GO:0016787">
    <property type="term" value="F:hydrolase activity"/>
    <property type="evidence" value="ECO:0007669"/>
    <property type="project" value="UniProtKB-KW"/>
</dbReference>
<dbReference type="STRING" id="1224164.B843_01520"/>
<sequence length="308" mass="34410">MSPYSHRTLSPKVVLLDGFHHQVLHTRGLRLHAVTAGDPGDPAVVLLHDCFGSWMDFRRVIEPLAARGLHVVALDLRGYGYSDKPPTGHDLRHLNGDVSGVIRTLGHDDAHVVGVGSTAAIAWTMAASHPEHINGLTCIDGIHPVDMRRALLTRPWLYSNLVVNNALTRLPRPLRQMVWRRRDRFLAHDLRAVTSLGYQQSEQFSEDLGLRQQAMSVESTYPAVMRTQRLATAVPPTKWMGTKVTIPVQFIGDDTRHSTTLAHFANARAQGRFQRITLPNARWRPHLESPDELARVIADFALITQVEG</sequence>
<dbReference type="SUPFAM" id="SSF53474">
    <property type="entry name" value="alpha/beta-Hydrolases"/>
    <property type="match status" value="1"/>
</dbReference>
<evidence type="ECO:0000313" key="4">
    <source>
        <dbReference type="Proteomes" id="UP000019222"/>
    </source>
</evidence>
<proteinExistence type="predicted"/>
<gene>
    <name evidence="3" type="ORF">B843_01520</name>
</gene>
<evidence type="ECO:0000313" key="3">
    <source>
        <dbReference type="EMBL" id="AHI21696.1"/>
    </source>
</evidence>
<dbReference type="Proteomes" id="UP000019222">
    <property type="component" value="Chromosome"/>
</dbReference>
<dbReference type="EMBL" id="CP004353">
    <property type="protein sequence ID" value="AHI21696.1"/>
    <property type="molecule type" value="Genomic_DNA"/>
</dbReference>